<name>A0ABD2JYB2_9BILA</name>
<reference evidence="2 3" key="1">
    <citation type="submission" date="2024-10" db="EMBL/GenBank/DDBJ databases">
        <authorList>
            <person name="Kim D."/>
        </authorList>
    </citation>
    <scope>NUCLEOTIDE SEQUENCE [LARGE SCALE GENOMIC DNA]</scope>
    <source>
        <strain evidence="2">BH-2024</strain>
    </source>
</reference>
<comment type="caution">
    <text evidence="2">The sequence shown here is derived from an EMBL/GenBank/DDBJ whole genome shotgun (WGS) entry which is preliminary data.</text>
</comment>
<feature type="signal peptide" evidence="1">
    <location>
        <begin position="1"/>
        <end position="26"/>
    </location>
</feature>
<evidence type="ECO:0000313" key="2">
    <source>
        <dbReference type="EMBL" id="KAL3095632.1"/>
    </source>
</evidence>
<dbReference type="Proteomes" id="UP001620626">
    <property type="component" value="Unassembled WGS sequence"/>
</dbReference>
<proteinExistence type="predicted"/>
<accession>A0ABD2JYB2</accession>
<dbReference type="AlphaFoldDB" id="A0ABD2JYB2"/>
<evidence type="ECO:0000256" key="1">
    <source>
        <dbReference type="SAM" id="SignalP"/>
    </source>
</evidence>
<dbReference type="EMBL" id="JBICBT010000879">
    <property type="protein sequence ID" value="KAL3095632.1"/>
    <property type="molecule type" value="Genomic_DNA"/>
</dbReference>
<gene>
    <name evidence="2" type="ORF">niasHT_024458</name>
</gene>
<evidence type="ECO:0000313" key="3">
    <source>
        <dbReference type="Proteomes" id="UP001620626"/>
    </source>
</evidence>
<keyword evidence="3" id="KW-1185">Reference proteome</keyword>
<feature type="chain" id="PRO_5044774143" evidence="1">
    <location>
        <begin position="27"/>
        <end position="193"/>
    </location>
</feature>
<organism evidence="2 3">
    <name type="scientific">Heterodera trifolii</name>
    <dbReference type="NCBI Taxonomy" id="157864"/>
    <lineage>
        <taxon>Eukaryota</taxon>
        <taxon>Metazoa</taxon>
        <taxon>Ecdysozoa</taxon>
        <taxon>Nematoda</taxon>
        <taxon>Chromadorea</taxon>
        <taxon>Rhabditida</taxon>
        <taxon>Tylenchina</taxon>
        <taxon>Tylenchomorpha</taxon>
        <taxon>Tylenchoidea</taxon>
        <taxon>Heteroderidae</taxon>
        <taxon>Heteroderinae</taxon>
        <taxon>Heterodera</taxon>
    </lineage>
</organism>
<protein>
    <submittedName>
        <fullName evidence="2">Uncharacterized protein</fullName>
    </submittedName>
</protein>
<sequence>MPMFKMNRAISMALLLIVAAYSAAFAHPIHNGGPTTAIDGTKLLLVPLSANFAKVMMANEGTATKHFAYSPRQNGGEALFFRTAKASPQSASSSAGIFSYLQPSFAFQNDGELMKNHRFARDVAADGSNEVFVRSGGGAVKFAFAKRGGGTFAARANRWDDESAAAQGGQLFAVEPIEWSPLSSEFAKRGNFA</sequence>
<keyword evidence="1" id="KW-0732">Signal</keyword>